<protein>
    <recommendedName>
        <fullName evidence="1">MOSC domain-containing protein</fullName>
    </recommendedName>
</protein>
<dbReference type="AlphaFoldDB" id="A0A1M6J0J9"/>
<evidence type="ECO:0000313" key="2">
    <source>
        <dbReference type="EMBL" id="SHJ40142.1"/>
    </source>
</evidence>
<dbReference type="PROSITE" id="PS51340">
    <property type="entry name" value="MOSC"/>
    <property type="match status" value="1"/>
</dbReference>
<dbReference type="GO" id="GO:0003824">
    <property type="term" value="F:catalytic activity"/>
    <property type="evidence" value="ECO:0007669"/>
    <property type="project" value="InterPro"/>
</dbReference>
<organism evidence="2 3">
    <name type="scientific">Aquimarina spongiae</name>
    <dbReference type="NCBI Taxonomy" id="570521"/>
    <lineage>
        <taxon>Bacteria</taxon>
        <taxon>Pseudomonadati</taxon>
        <taxon>Bacteroidota</taxon>
        <taxon>Flavobacteriia</taxon>
        <taxon>Flavobacteriales</taxon>
        <taxon>Flavobacteriaceae</taxon>
        <taxon>Aquimarina</taxon>
    </lineage>
</organism>
<dbReference type="InterPro" id="IPR011037">
    <property type="entry name" value="Pyrv_Knase-like_insert_dom_sf"/>
</dbReference>
<accession>A0A1M6J0J9</accession>
<proteinExistence type="predicted"/>
<sequence length="268" mass="31018">MNQPIISKLRIYPIKSLGFLEVEEAEIGMHSLKNDRIFAMIDEDGRYINGKRTSLVNQLKTTYDLEEGMVYFTEKTTKDPIGFELREENTDLNNYLSDFFDIKLQLIQDEQGRLMDIPFESSVTIVSEASLQYLQKDLDRYSLENMRLRFRSNIELSGVEAFWEEQLYVQPGVGVRFQMGDVEMIGISPRARCNVPPQSPVDGEMDFRFAKNMMESRSKHVDSIDNVLQYGKSPYFLTINVFVPKTEQGKKINLNDPIKNLESVQLRA</sequence>
<gene>
    <name evidence="2" type="ORF">SAMN04488508_108171</name>
</gene>
<dbReference type="GO" id="GO:0030151">
    <property type="term" value="F:molybdenum ion binding"/>
    <property type="evidence" value="ECO:0007669"/>
    <property type="project" value="InterPro"/>
</dbReference>
<dbReference type="InterPro" id="IPR005302">
    <property type="entry name" value="MoCF_Sase_C"/>
</dbReference>
<feature type="domain" description="MOSC" evidence="1">
    <location>
        <begin position="79"/>
        <end position="268"/>
    </location>
</feature>
<dbReference type="SUPFAM" id="SSF50800">
    <property type="entry name" value="PK beta-barrel domain-like"/>
    <property type="match status" value="1"/>
</dbReference>
<dbReference type="GO" id="GO:0030170">
    <property type="term" value="F:pyridoxal phosphate binding"/>
    <property type="evidence" value="ECO:0007669"/>
    <property type="project" value="InterPro"/>
</dbReference>
<evidence type="ECO:0000313" key="3">
    <source>
        <dbReference type="Proteomes" id="UP000184432"/>
    </source>
</evidence>
<dbReference type="Pfam" id="PF03476">
    <property type="entry name" value="MOSC_N"/>
    <property type="match status" value="1"/>
</dbReference>
<evidence type="ECO:0000259" key="1">
    <source>
        <dbReference type="PROSITE" id="PS51340"/>
    </source>
</evidence>
<keyword evidence="3" id="KW-1185">Reference proteome</keyword>
<name>A0A1M6J0J9_9FLAO</name>
<dbReference type="EMBL" id="FQYP01000008">
    <property type="protein sequence ID" value="SHJ40142.1"/>
    <property type="molecule type" value="Genomic_DNA"/>
</dbReference>
<dbReference type="Pfam" id="PF03473">
    <property type="entry name" value="MOSC"/>
    <property type="match status" value="1"/>
</dbReference>
<dbReference type="Proteomes" id="UP000184432">
    <property type="component" value="Unassembled WGS sequence"/>
</dbReference>
<dbReference type="STRING" id="570521.SAMN04488508_108171"/>
<dbReference type="OrthoDB" id="581532at2"/>
<dbReference type="RefSeq" id="WP_073319217.1">
    <property type="nucleotide sequence ID" value="NZ_FQYP01000008.1"/>
</dbReference>
<dbReference type="SUPFAM" id="SSF141673">
    <property type="entry name" value="MOSC N-terminal domain-like"/>
    <property type="match status" value="1"/>
</dbReference>
<reference evidence="3" key="1">
    <citation type="submission" date="2016-11" db="EMBL/GenBank/DDBJ databases">
        <authorList>
            <person name="Varghese N."/>
            <person name="Submissions S."/>
        </authorList>
    </citation>
    <scope>NUCLEOTIDE SEQUENCE [LARGE SCALE GENOMIC DNA]</scope>
    <source>
        <strain evidence="3">DSM 22623</strain>
    </source>
</reference>
<dbReference type="InterPro" id="IPR005303">
    <property type="entry name" value="MOCOS_middle"/>
</dbReference>